<dbReference type="EMBL" id="JH767139">
    <property type="protein sequence ID" value="EQC39286.1"/>
    <property type="molecule type" value="Genomic_DNA"/>
</dbReference>
<keyword evidence="4" id="KW-1185">Reference proteome</keyword>
<keyword evidence="1" id="KW-0560">Oxidoreductase</keyword>
<dbReference type="RefSeq" id="XP_008607347.1">
    <property type="nucleotide sequence ID" value="XM_008609125.1"/>
</dbReference>
<evidence type="ECO:0000259" key="2">
    <source>
        <dbReference type="PROSITE" id="PS51471"/>
    </source>
</evidence>
<dbReference type="Gene3D" id="2.60.120.330">
    <property type="entry name" value="B-lactam Antibiotic, Isopenicillin N Synthase, Chain"/>
    <property type="match status" value="1"/>
</dbReference>
<proteinExistence type="inferred from homology"/>
<protein>
    <recommendedName>
        <fullName evidence="2">Fe2OG dioxygenase domain-containing protein</fullName>
    </recommendedName>
</protein>
<dbReference type="InParanoid" id="T0QX72"/>
<dbReference type="AlphaFoldDB" id="T0QX72"/>
<name>T0QX72_SAPDV</name>
<evidence type="ECO:0000256" key="1">
    <source>
        <dbReference type="RuleBase" id="RU003682"/>
    </source>
</evidence>
<sequence length="357" mass="39379">MTALALPHLPSKMLRYLGKSAPPVLARAASSWTGPDVPTIDIRPLLNPQASTAARQPVLRRMQTACYEDGFFAIPTSVLPCDELLRNAYSSMDAFHALEPSVKAKYHLQKVPNERGWTPLHQEPSHFPGVVAHLEGYDVARELPASYLALDDGLGPNVWPNDELPSFRHHVTALYDALTVVADGLFEGFAEMLHLPRHTFRQFHTAEAQAGMRLLTYPANDAPMDETNVGIAEHTDFECFTLLHQTNWGLQLTTRRGTVVNVPVATDQFLVLIGDVLERWTNGELVATPHRVLNTPGKRQSIARFNGTQRSTVIAPLPGFVSSGRPARYAPVTQRQHTLNAITGPYTSSLSEKNTLG</sequence>
<reference evidence="3 4" key="1">
    <citation type="submission" date="2012-04" db="EMBL/GenBank/DDBJ databases">
        <title>The Genome Sequence of Saprolegnia declina VS20.</title>
        <authorList>
            <consortium name="The Broad Institute Genome Sequencing Platform"/>
            <person name="Russ C."/>
            <person name="Nusbaum C."/>
            <person name="Tyler B."/>
            <person name="van West P."/>
            <person name="Dieguez-Uribeondo J."/>
            <person name="de Bruijn I."/>
            <person name="Tripathy S."/>
            <person name="Jiang R."/>
            <person name="Young S.K."/>
            <person name="Zeng Q."/>
            <person name="Gargeya S."/>
            <person name="Fitzgerald M."/>
            <person name="Haas B."/>
            <person name="Abouelleil A."/>
            <person name="Alvarado L."/>
            <person name="Arachchi H.M."/>
            <person name="Berlin A."/>
            <person name="Chapman S.B."/>
            <person name="Goldberg J."/>
            <person name="Griggs A."/>
            <person name="Gujja S."/>
            <person name="Hansen M."/>
            <person name="Howarth C."/>
            <person name="Imamovic A."/>
            <person name="Larimer J."/>
            <person name="McCowen C."/>
            <person name="Montmayeur A."/>
            <person name="Murphy C."/>
            <person name="Neiman D."/>
            <person name="Pearson M."/>
            <person name="Priest M."/>
            <person name="Roberts A."/>
            <person name="Saif S."/>
            <person name="Shea T."/>
            <person name="Sisk P."/>
            <person name="Sykes S."/>
            <person name="Wortman J."/>
            <person name="Nusbaum C."/>
            <person name="Birren B."/>
        </authorList>
    </citation>
    <scope>NUCLEOTIDE SEQUENCE [LARGE SCALE GENOMIC DNA]</scope>
    <source>
        <strain evidence="3 4">VS20</strain>
    </source>
</reference>
<organism evidence="3 4">
    <name type="scientific">Saprolegnia diclina (strain VS20)</name>
    <dbReference type="NCBI Taxonomy" id="1156394"/>
    <lineage>
        <taxon>Eukaryota</taxon>
        <taxon>Sar</taxon>
        <taxon>Stramenopiles</taxon>
        <taxon>Oomycota</taxon>
        <taxon>Saprolegniomycetes</taxon>
        <taxon>Saprolegniales</taxon>
        <taxon>Saprolegniaceae</taxon>
        <taxon>Saprolegnia</taxon>
    </lineage>
</organism>
<dbReference type="Pfam" id="PF03171">
    <property type="entry name" value="2OG-FeII_Oxy"/>
    <property type="match status" value="1"/>
</dbReference>
<dbReference type="PANTHER" id="PTHR47990">
    <property type="entry name" value="2-OXOGLUTARATE (2OG) AND FE(II)-DEPENDENT OXYGENASE SUPERFAMILY PROTEIN-RELATED"/>
    <property type="match status" value="1"/>
</dbReference>
<dbReference type="Pfam" id="PF14226">
    <property type="entry name" value="DIOX_N"/>
    <property type="match status" value="1"/>
</dbReference>
<evidence type="ECO:0000313" key="3">
    <source>
        <dbReference type="EMBL" id="EQC39286.1"/>
    </source>
</evidence>
<dbReference type="InterPro" id="IPR026992">
    <property type="entry name" value="DIOX_N"/>
</dbReference>
<dbReference type="PROSITE" id="PS51471">
    <property type="entry name" value="FE2OG_OXY"/>
    <property type="match status" value="1"/>
</dbReference>
<dbReference type="GO" id="GO:0046872">
    <property type="term" value="F:metal ion binding"/>
    <property type="evidence" value="ECO:0007669"/>
    <property type="project" value="UniProtKB-KW"/>
</dbReference>
<dbReference type="InterPro" id="IPR027443">
    <property type="entry name" value="IPNS-like_sf"/>
</dbReference>
<keyword evidence="1" id="KW-0479">Metal-binding</keyword>
<dbReference type="GeneID" id="19944216"/>
<accession>T0QX72</accession>
<dbReference type="OMA" id="PNERGWT"/>
<evidence type="ECO:0000313" key="4">
    <source>
        <dbReference type="Proteomes" id="UP000030762"/>
    </source>
</evidence>
<keyword evidence="1" id="KW-0408">Iron</keyword>
<dbReference type="Proteomes" id="UP000030762">
    <property type="component" value="Unassembled WGS sequence"/>
</dbReference>
<dbReference type="InterPro" id="IPR044861">
    <property type="entry name" value="IPNS-like_FE2OG_OXY"/>
</dbReference>
<feature type="domain" description="Fe2OG dioxygenase" evidence="2">
    <location>
        <begin position="208"/>
        <end position="311"/>
    </location>
</feature>
<gene>
    <name evidence="3" type="ORF">SDRG_03489</name>
</gene>
<dbReference type="SUPFAM" id="SSF51197">
    <property type="entry name" value="Clavaminate synthase-like"/>
    <property type="match status" value="1"/>
</dbReference>
<dbReference type="VEuPathDB" id="FungiDB:SDRG_03489"/>
<dbReference type="STRING" id="1156394.T0QX72"/>
<dbReference type="OrthoDB" id="288590at2759"/>
<dbReference type="eggNOG" id="KOG0143">
    <property type="taxonomic scope" value="Eukaryota"/>
</dbReference>
<dbReference type="GO" id="GO:0016491">
    <property type="term" value="F:oxidoreductase activity"/>
    <property type="evidence" value="ECO:0007669"/>
    <property type="project" value="UniProtKB-KW"/>
</dbReference>
<dbReference type="InterPro" id="IPR005123">
    <property type="entry name" value="Oxoglu/Fe-dep_dioxygenase_dom"/>
</dbReference>
<dbReference type="InterPro" id="IPR050231">
    <property type="entry name" value="Iron_ascorbate_oxido_reductase"/>
</dbReference>
<comment type="similarity">
    <text evidence="1">Belongs to the iron/ascorbate-dependent oxidoreductase family.</text>
</comment>